<dbReference type="GeneTree" id="ENSGT00940000153773"/>
<reference evidence="5" key="3">
    <citation type="submission" date="2025-09" db="UniProtKB">
        <authorList>
            <consortium name="Ensembl"/>
        </authorList>
    </citation>
    <scope>IDENTIFICATION</scope>
</reference>
<reference evidence="5" key="2">
    <citation type="submission" date="2025-08" db="UniProtKB">
        <authorList>
            <consortium name="Ensembl"/>
        </authorList>
    </citation>
    <scope>IDENTIFICATION</scope>
</reference>
<dbReference type="SUPFAM" id="SSF54928">
    <property type="entry name" value="RNA-binding domain, RBD"/>
    <property type="match status" value="1"/>
</dbReference>
<evidence type="ECO:0000313" key="5">
    <source>
        <dbReference type="Ensembl" id="ENSEEEP00000054394.1"/>
    </source>
</evidence>
<evidence type="ECO:0000259" key="4">
    <source>
        <dbReference type="PROSITE" id="PS50102"/>
    </source>
</evidence>
<accession>A0AAY5ECX1</accession>
<organism evidence="5 6">
    <name type="scientific">Electrophorus electricus</name>
    <name type="common">Electric eel</name>
    <name type="synonym">Gymnotus electricus</name>
    <dbReference type="NCBI Taxonomy" id="8005"/>
    <lineage>
        <taxon>Eukaryota</taxon>
        <taxon>Metazoa</taxon>
        <taxon>Chordata</taxon>
        <taxon>Craniata</taxon>
        <taxon>Vertebrata</taxon>
        <taxon>Euteleostomi</taxon>
        <taxon>Actinopterygii</taxon>
        <taxon>Neopterygii</taxon>
        <taxon>Teleostei</taxon>
        <taxon>Ostariophysi</taxon>
        <taxon>Gymnotiformes</taxon>
        <taxon>Gymnotoidei</taxon>
        <taxon>Gymnotidae</taxon>
        <taxon>Electrophorus</taxon>
    </lineage>
</organism>
<dbReference type="Gene3D" id="1.10.1900.10">
    <property type="entry name" value="c-terminal domain of poly(a) binding protein"/>
    <property type="match status" value="1"/>
</dbReference>
<name>A0AAY5ECX1_ELEEL</name>
<dbReference type="PROSITE" id="PS50102">
    <property type="entry name" value="RRM"/>
    <property type="match status" value="1"/>
</dbReference>
<reference evidence="5 6" key="1">
    <citation type="submission" date="2020-05" db="EMBL/GenBank/DDBJ databases">
        <title>Electrophorus electricus (electric eel) genome, fEleEle1, primary haplotype.</title>
        <authorList>
            <person name="Myers G."/>
            <person name="Meyer A."/>
            <person name="Fedrigo O."/>
            <person name="Formenti G."/>
            <person name="Rhie A."/>
            <person name="Tracey A."/>
            <person name="Sims Y."/>
            <person name="Jarvis E.D."/>
        </authorList>
    </citation>
    <scope>NUCLEOTIDE SEQUENCE [LARGE SCALE GENOMIC DNA]</scope>
</reference>
<dbReference type="AlphaFoldDB" id="A0AAY5ECX1"/>
<evidence type="ECO:0000256" key="1">
    <source>
        <dbReference type="ARBA" id="ARBA00022737"/>
    </source>
</evidence>
<dbReference type="PANTHER" id="PTHR24012">
    <property type="entry name" value="RNA BINDING PROTEIN"/>
    <property type="match status" value="1"/>
</dbReference>
<proteinExistence type="predicted"/>
<dbReference type="Gene3D" id="3.30.70.330">
    <property type="match status" value="1"/>
</dbReference>
<keyword evidence="6" id="KW-1185">Reference proteome</keyword>
<dbReference type="Ensembl" id="ENSEEET00000058925.1">
    <property type="protein sequence ID" value="ENSEEEP00000054394.1"/>
    <property type="gene ID" value="ENSEEEG00000027013.1"/>
</dbReference>
<sequence length="175" mass="19460">MALLNCCYPMASLYVNDFHPDVTEAMLFEKFSLAGPIVSIRVLVCDENGSKGYGFVHFETGEAVERAIEKLNGMLLNDCKVFIGHFKSCKEREKGERQTERRFEQMKQDGTTRYQGVNLYVPHMMASQTMASQALGLQSPESLRSEVNEAVAVLQAHWVNKAAQHSVTSAAVPAV</sequence>
<dbReference type="InterPro" id="IPR000504">
    <property type="entry name" value="RRM_dom"/>
</dbReference>
<protein>
    <recommendedName>
        <fullName evidence="4">RRM domain-containing protein</fullName>
    </recommendedName>
</protein>
<keyword evidence="2 3" id="KW-0694">RNA-binding</keyword>
<evidence type="ECO:0000256" key="2">
    <source>
        <dbReference type="ARBA" id="ARBA00022884"/>
    </source>
</evidence>
<dbReference type="InterPro" id="IPR012677">
    <property type="entry name" value="Nucleotide-bd_a/b_plait_sf"/>
</dbReference>
<feature type="domain" description="RRM" evidence="4">
    <location>
        <begin position="11"/>
        <end position="88"/>
    </location>
</feature>
<dbReference type="SMART" id="SM00360">
    <property type="entry name" value="RRM"/>
    <property type="match status" value="1"/>
</dbReference>
<dbReference type="Pfam" id="PF00076">
    <property type="entry name" value="RRM_1"/>
    <property type="match status" value="1"/>
</dbReference>
<evidence type="ECO:0000256" key="3">
    <source>
        <dbReference type="PROSITE-ProRule" id="PRU00176"/>
    </source>
</evidence>
<dbReference type="Proteomes" id="UP000314983">
    <property type="component" value="Chromosome 20"/>
</dbReference>
<keyword evidence="1" id="KW-0677">Repeat</keyword>
<evidence type="ECO:0000313" key="6">
    <source>
        <dbReference type="Proteomes" id="UP000314983"/>
    </source>
</evidence>
<dbReference type="GO" id="GO:0003723">
    <property type="term" value="F:RNA binding"/>
    <property type="evidence" value="ECO:0007669"/>
    <property type="project" value="UniProtKB-UniRule"/>
</dbReference>
<dbReference type="InterPro" id="IPR035979">
    <property type="entry name" value="RBD_domain_sf"/>
</dbReference>